<accession>A0A6C0KH29</accession>
<dbReference type="AlphaFoldDB" id="A0A6C0KH29"/>
<evidence type="ECO:0000313" key="1">
    <source>
        <dbReference type="EMBL" id="QHU16456.1"/>
    </source>
</evidence>
<proteinExistence type="predicted"/>
<organism evidence="1">
    <name type="scientific">viral metagenome</name>
    <dbReference type="NCBI Taxonomy" id="1070528"/>
    <lineage>
        <taxon>unclassified sequences</taxon>
        <taxon>metagenomes</taxon>
        <taxon>organismal metagenomes</taxon>
    </lineage>
</organism>
<name>A0A6C0KH29_9ZZZZ</name>
<sequence>MALSITNWNDYKNIGENWNDGSGNVTLTNSISIDIADLEVANPLFQGFNQTFDFNNKTIDISNTTQTDLSNALISDLSGGFLKGPLI</sequence>
<protein>
    <submittedName>
        <fullName evidence="1">Uncharacterized protein</fullName>
    </submittedName>
</protein>
<dbReference type="EMBL" id="MN740883">
    <property type="protein sequence ID" value="QHU16456.1"/>
    <property type="molecule type" value="Genomic_DNA"/>
</dbReference>
<reference evidence="1" key="1">
    <citation type="journal article" date="2020" name="Nature">
        <title>Giant virus diversity and host interactions through global metagenomics.</title>
        <authorList>
            <person name="Schulz F."/>
            <person name="Roux S."/>
            <person name="Paez-Espino D."/>
            <person name="Jungbluth S."/>
            <person name="Walsh D.A."/>
            <person name="Denef V.J."/>
            <person name="McMahon K.D."/>
            <person name="Konstantinidis K.T."/>
            <person name="Eloe-Fadrosh E.A."/>
            <person name="Kyrpides N.C."/>
            <person name="Woyke T."/>
        </authorList>
    </citation>
    <scope>NUCLEOTIDE SEQUENCE</scope>
    <source>
        <strain evidence="1">GVMAG-S-3300011013-78</strain>
    </source>
</reference>